<feature type="compositionally biased region" description="Low complexity" evidence="2">
    <location>
        <begin position="10"/>
        <end position="28"/>
    </location>
</feature>
<keyword evidence="1" id="KW-0694">RNA-binding</keyword>
<evidence type="ECO:0000313" key="4">
    <source>
        <dbReference type="Proteomes" id="UP000218209"/>
    </source>
</evidence>
<feature type="compositionally biased region" description="Basic residues" evidence="2">
    <location>
        <begin position="173"/>
        <end position="184"/>
    </location>
</feature>
<feature type="compositionally biased region" description="Pro residues" evidence="2">
    <location>
        <begin position="106"/>
        <end position="115"/>
    </location>
</feature>
<dbReference type="AlphaFoldDB" id="A0A1X6P6U0"/>
<organism evidence="3 4">
    <name type="scientific">Porphyra umbilicalis</name>
    <name type="common">Purple laver</name>
    <name type="synonym">Red alga</name>
    <dbReference type="NCBI Taxonomy" id="2786"/>
    <lineage>
        <taxon>Eukaryota</taxon>
        <taxon>Rhodophyta</taxon>
        <taxon>Bangiophyceae</taxon>
        <taxon>Bangiales</taxon>
        <taxon>Bangiaceae</taxon>
        <taxon>Porphyra</taxon>
    </lineage>
</organism>
<feature type="region of interest" description="Disordered" evidence="2">
    <location>
        <begin position="1"/>
        <end position="31"/>
    </location>
</feature>
<feature type="region of interest" description="Disordered" evidence="2">
    <location>
        <begin position="726"/>
        <end position="756"/>
    </location>
</feature>
<dbReference type="Proteomes" id="UP000218209">
    <property type="component" value="Unassembled WGS sequence"/>
</dbReference>
<protein>
    <submittedName>
        <fullName evidence="3">Uncharacterized protein</fullName>
    </submittedName>
</protein>
<feature type="compositionally biased region" description="Pro residues" evidence="2">
    <location>
        <begin position="64"/>
        <end position="85"/>
    </location>
</feature>
<feature type="region of interest" description="Disordered" evidence="2">
    <location>
        <begin position="49"/>
        <end position="193"/>
    </location>
</feature>
<evidence type="ECO:0000256" key="2">
    <source>
        <dbReference type="SAM" id="MobiDB-lite"/>
    </source>
</evidence>
<accession>A0A1X6P6U0</accession>
<proteinExistence type="predicted"/>
<evidence type="ECO:0000256" key="1">
    <source>
        <dbReference type="PROSITE-ProRule" id="PRU00117"/>
    </source>
</evidence>
<sequence length="854" mass="84557">MPDRPWPVVPTGQPTTAAPSQATPAAQPLVHSAGAATKTMVTAVVPQTAAAAAAAPPSRAGPVGHPPPSAASPPPSPRWSPPPRRLAPLSALPPGRWTPVMGVASPRPPRQPPLSAPAGTPSSPASGSTRHTPAPSRTLSLSPSPSPSAAAAARTSAMSPPPPAIAPATPATPRRRSPRRHAHAHAPAPVRTSVELPPGIPVAALIGRAGATVRAIGTATGARGYVDVARHKIFLAGARAAVHAASGAWQVAIEKALFGVEGVTWPGCEHLVMDGRGAMLHSSFAALLPDVVVDEREAGVPPTRAPSVAAASSCAVSPPPSPASSPRLMAVRAGAGSAAWETSARMPPVLSLVDGRLVGASMVAASAARDESLSPLLTAAPAPSTPSLLSAPPSVAGSDSGGHCAAGPGVSSSSGAGWCGGLGPANGSVAACCGEDVNPTPGIDYARAFVAAMRASEAPVSPVRGTLIKRLSPPLTPGGGAAGLVTDPGSPISVLLAHALWLARPGGRAQPTSPPLLSPPSTCSCPSLCCGEDDDTLSPSSPYPSAWSVLAAPSTPPALAALLSAATRAAVAGTGDSPLDAVKLYAHLGAGPSTRGAAGPPTLPRRAWHRAHLHAKTALGWSSAGRQERLHVTVADATAGGATTILTLVLGSPSASGAGALQSLRRGARSPLAAAVAVVAPAAANGWSAAHRVSGRLVVDVVSAVEPTAPGSGELLRLAAACDWHPPSTGQPGGGGADDYRSPGASPLRYPASGAAATAADAPEAASSSCPPSLGTLTFSPGYTLPQHLTVVDVARVSKERLLGEWEGVHYAATFSAIAGRSGMSTLLKVTPDMAVAGGGWPTSAAPPSRAWRR</sequence>
<dbReference type="EMBL" id="KV918865">
    <property type="protein sequence ID" value="OSX76475.1"/>
    <property type="molecule type" value="Genomic_DNA"/>
</dbReference>
<gene>
    <name evidence="3" type="ORF">BU14_0189s0010</name>
</gene>
<evidence type="ECO:0000313" key="3">
    <source>
        <dbReference type="EMBL" id="OSX76475.1"/>
    </source>
</evidence>
<feature type="region of interest" description="Disordered" evidence="2">
    <location>
        <begin position="384"/>
        <end position="407"/>
    </location>
</feature>
<dbReference type="GO" id="GO:0003723">
    <property type="term" value="F:RNA binding"/>
    <property type="evidence" value="ECO:0007669"/>
    <property type="project" value="UniProtKB-UniRule"/>
</dbReference>
<feature type="compositionally biased region" description="Low complexity" evidence="2">
    <location>
        <begin position="384"/>
        <end position="394"/>
    </location>
</feature>
<name>A0A1X6P6U0_PORUM</name>
<feature type="compositionally biased region" description="Low complexity" evidence="2">
    <location>
        <begin position="116"/>
        <end position="158"/>
    </location>
</feature>
<reference evidence="3 4" key="1">
    <citation type="submission" date="2017-03" db="EMBL/GenBank/DDBJ databases">
        <title>WGS assembly of Porphyra umbilicalis.</title>
        <authorList>
            <person name="Brawley S.H."/>
            <person name="Blouin N.A."/>
            <person name="Ficko-Blean E."/>
            <person name="Wheeler G.L."/>
            <person name="Lohr M."/>
            <person name="Goodson H.V."/>
            <person name="Jenkins J.W."/>
            <person name="Blaby-Haas C.E."/>
            <person name="Helliwell K.E."/>
            <person name="Chan C."/>
            <person name="Marriage T."/>
            <person name="Bhattacharya D."/>
            <person name="Klein A.S."/>
            <person name="Badis Y."/>
            <person name="Brodie J."/>
            <person name="Cao Y."/>
            <person name="Collen J."/>
            <person name="Dittami S.M."/>
            <person name="Gachon C.M."/>
            <person name="Green B.R."/>
            <person name="Karpowicz S."/>
            <person name="Kim J.W."/>
            <person name="Kudahl U."/>
            <person name="Lin S."/>
            <person name="Michel G."/>
            <person name="Mittag M."/>
            <person name="Olson B.J."/>
            <person name="Pangilinan J."/>
            <person name="Peng Y."/>
            <person name="Qiu H."/>
            <person name="Shu S."/>
            <person name="Singer J.T."/>
            <person name="Smith A.G."/>
            <person name="Sprecher B.N."/>
            <person name="Wagner V."/>
            <person name="Wang W."/>
            <person name="Wang Z.-Y."/>
            <person name="Yan J."/>
            <person name="Yarish C."/>
            <person name="Zoeuner-Riek S."/>
            <person name="Zhuang Y."/>
            <person name="Zou Y."/>
            <person name="Lindquist E.A."/>
            <person name="Grimwood J."/>
            <person name="Barry K."/>
            <person name="Rokhsar D.S."/>
            <person name="Schmutz J."/>
            <person name="Stiller J.W."/>
            <person name="Grossman A.R."/>
            <person name="Prochnik S.E."/>
        </authorList>
    </citation>
    <scope>NUCLEOTIDE SEQUENCE [LARGE SCALE GENOMIC DNA]</scope>
    <source>
        <strain evidence="3">4086291</strain>
    </source>
</reference>
<keyword evidence="4" id="KW-1185">Reference proteome</keyword>
<dbReference type="PROSITE" id="PS50084">
    <property type="entry name" value="KH_TYPE_1"/>
    <property type="match status" value="1"/>
</dbReference>